<dbReference type="PANTHER" id="PTHR43628">
    <property type="entry name" value="ACTIVATOR OF C KINASE PROTEIN 1-RELATED"/>
    <property type="match status" value="1"/>
</dbReference>
<feature type="chain" id="PRO_5030816350" description="Sel1 repeat family protein" evidence="1">
    <location>
        <begin position="22"/>
        <end position="246"/>
    </location>
</feature>
<keyword evidence="1" id="KW-0732">Signal</keyword>
<keyword evidence="3" id="KW-1185">Reference proteome</keyword>
<evidence type="ECO:0000313" key="2">
    <source>
        <dbReference type="EMBL" id="MBB6543824.1"/>
    </source>
</evidence>
<accession>A0A7X0TU70</accession>
<dbReference type="Pfam" id="PF08238">
    <property type="entry name" value="Sel1"/>
    <property type="match status" value="4"/>
</dbReference>
<evidence type="ECO:0000256" key="1">
    <source>
        <dbReference type="SAM" id="SignalP"/>
    </source>
</evidence>
<dbReference type="RefSeq" id="WP_184424601.1">
    <property type="nucleotide sequence ID" value="NZ_AP027362.1"/>
</dbReference>
<dbReference type="Gene3D" id="1.25.40.10">
    <property type="entry name" value="Tetratricopeptide repeat domain"/>
    <property type="match status" value="1"/>
</dbReference>
<dbReference type="SUPFAM" id="SSF81901">
    <property type="entry name" value="HCP-like"/>
    <property type="match status" value="1"/>
</dbReference>
<organism evidence="2 3">
    <name type="scientific">Thalassotalea piscium</name>
    <dbReference type="NCBI Taxonomy" id="1230533"/>
    <lineage>
        <taxon>Bacteria</taxon>
        <taxon>Pseudomonadati</taxon>
        <taxon>Pseudomonadota</taxon>
        <taxon>Gammaproteobacteria</taxon>
        <taxon>Alteromonadales</taxon>
        <taxon>Colwelliaceae</taxon>
        <taxon>Thalassotalea</taxon>
    </lineage>
</organism>
<dbReference type="InterPro" id="IPR011990">
    <property type="entry name" value="TPR-like_helical_dom_sf"/>
</dbReference>
<name>A0A7X0TU70_9GAMM</name>
<dbReference type="Proteomes" id="UP000537141">
    <property type="component" value="Unassembled WGS sequence"/>
</dbReference>
<protein>
    <recommendedName>
        <fullName evidence="4">Sel1 repeat family protein</fullName>
    </recommendedName>
</protein>
<evidence type="ECO:0008006" key="4">
    <source>
        <dbReference type="Google" id="ProtNLM"/>
    </source>
</evidence>
<dbReference type="SMART" id="SM00671">
    <property type="entry name" value="SEL1"/>
    <property type="match status" value="4"/>
</dbReference>
<sequence length="246" mass="28020">MKKLTLVALALAVSTSFNIMAFDGDYEHGVFQLNRGEFKAAIDEFTLLLKEKYAPAQFQMALIYLNGYGVKKDKNKALELIKEAAEQNYPEALFNLSLLYSEGELVKKDLKQAFTYMKKAADKNLPNAQFNLGVMFANGEGTPVDPTRAARWYEKAANQNFVLAQFNLALMYFEGKGVRMNLQESYIWNTIAAKSGYVPAIKSRDMDERNLGMRDIKAAREIADKRYQQILEQVDLRTKMLTENLH</sequence>
<feature type="signal peptide" evidence="1">
    <location>
        <begin position="1"/>
        <end position="21"/>
    </location>
</feature>
<dbReference type="AlphaFoldDB" id="A0A7X0TU70"/>
<dbReference type="InterPro" id="IPR052945">
    <property type="entry name" value="Mitotic_Regulator"/>
</dbReference>
<gene>
    <name evidence="2" type="ORF">HNQ55_002346</name>
</gene>
<proteinExistence type="predicted"/>
<reference evidence="2 3" key="1">
    <citation type="submission" date="2020-08" db="EMBL/GenBank/DDBJ databases">
        <title>Genomic Encyclopedia of Type Strains, Phase IV (KMG-IV): sequencing the most valuable type-strain genomes for metagenomic binning, comparative biology and taxonomic classification.</title>
        <authorList>
            <person name="Goeker M."/>
        </authorList>
    </citation>
    <scope>NUCLEOTIDE SEQUENCE [LARGE SCALE GENOMIC DNA]</scope>
    <source>
        <strain evidence="2 3">DSM 26287</strain>
    </source>
</reference>
<comment type="caution">
    <text evidence="2">The sequence shown here is derived from an EMBL/GenBank/DDBJ whole genome shotgun (WGS) entry which is preliminary data.</text>
</comment>
<dbReference type="InterPro" id="IPR006597">
    <property type="entry name" value="Sel1-like"/>
</dbReference>
<dbReference type="PANTHER" id="PTHR43628:SF1">
    <property type="entry name" value="CHITIN SYNTHASE REGULATORY FACTOR 2-RELATED"/>
    <property type="match status" value="1"/>
</dbReference>
<dbReference type="EMBL" id="JACHHU010000019">
    <property type="protein sequence ID" value="MBB6543824.1"/>
    <property type="molecule type" value="Genomic_DNA"/>
</dbReference>
<evidence type="ECO:0000313" key="3">
    <source>
        <dbReference type="Proteomes" id="UP000537141"/>
    </source>
</evidence>